<evidence type="ECO:0000313" key="3">
    <source>
        <dbReference type="Proteomes" id="UP000533598"/>
    </source>
</evidence>
<dbReference type="InterPro" id="IPR051049">
    <property type="entry name" value="Dienelactone_hydrolase-like"/>
</dbReference>
<dbReference type="Pfam" id="PF01738">
    <property type="entry name" value="DLH"/>
    <property type="match status" value="1"/>
</dbReference>
<dbReference type="InterPro" id="IPR029058">
    <property type="entry name" value="AB_hydrolase_fold"/>
</dbReference>
<keyword evidence="2" id="KW-0378">Hydrolase</keyword>
<dbReference type="EC" id="3.1.1.45" evidence="2"/>
<dbReference type="Gene3D" id="3.40.50.1820">
    <property type="entry name" value="alpha/beta hydrolase"/>
    <property type="match status" value="1"/>
</dbReference>
<evidence type="ECO:0000313" key="2">
    <source>
        <dbReference type="EMBL" id="MBB4675159.1"/>
    </source>
</evidence>
<reference evidence="2 3" key="1">
    <citation type="submission" date="2020-08" db="EMBL/GenBank/DDBJ databases">
        <title>Sequencing the genomes of 1000 actinobacteria strains.</title>
        <authorList>
            <person name="Klenk H.-P."/>
        </authorList>
    </citation>
    <scope>NUCLEOTIDE SEQUENCE [LARGE SCALE GENOMIC DNA]</scope>
    <source>
        <strain evidence="2 3">DSM 44230</strain>
    </source>
</reference>
<dbReference type="PANTHER" id="PTHR46623">
    <property type="entry name" value="CARBOXYMETHYLENEBUTENOLIDASE-RELATED"/>
    <property type="match status" value="1"/>
</dbReference>
<sequence length="235" mass="24528">MTQTRTETLLLTDGSELRCTVAEPDGVVRGGLVLLHEARGVTDAVRGLAASLAEEGWLTVAPHLYHRDGDDEQIDSEDDDRVADKVSRLSGESVLADTDAAFSWLAQRQVAVDRMGIVGFGLGGSAALVVAASRTLGAAVTINGGGIIAPLSDGLPSLVEVAGELTCPWLGIYSEAGTGIPAEDVAKLRDAAAEAEVATDVVRYPGPVEDSGAKDPAAVADAWQRTLNWFDAHLR</sequence>
<dbReference type="SUPFAM" id="SSF53474">
    <property type="entry name" value="alpha/beta-Hydrolases"/>
    <property type="match status" value="1"/>
</dbReference>
<feature type="domain" description="Dienelactone hydrolase" evidence="1">
    <location>
        <begin position="19"/>
        <end position="233"/>
    </location>
</feature>
<keyword evidence="3" id="KW-1185">Reference proteome</keyword>
<dbReference type="EMBL" id="JACHMH010000001">
    <property type="protein sequence ID" value="MBB4675159.1"/>
    <property type="molecule type" value="Genomic_DNA"/>
</dbReference>
<dbReference type="Proteomes" id="UP000533598">
    <property type="component" value="Unassembled WGS sequence"/>
</dbReference>
<evidence type="ECO:0000259" key="1">
    <source>
        <dbReference type="Pfam" id="PF01738"/>
    </source>
</evidence>
<dbReference type="InterPro" id="IPR002925">
    <property type="entry name" value="Dienelactn_hydro"/>
</dbReference>
<protein>
    <submittedName>
        <fullName evidence="2">Carboxymethylenebutenolidase</fullName>
        <ecNumber evidence="2">3.1.1.45</ecNumber>
    </submittedName>
</protein>
<proteinExistence type="predicted"/>
<dbReference type="PANTHER" id="PTHR46623:SF6">
    <property type="entry name" value="ALPHA_BETA-HYDROLASES SUPERFAMILY PROTEIN"/>
    <property type="match status" value="1"/>
</dbReference>
<dbReference type="GO" id="GO:0008806">
    <property type="term" value="F:carboxymethylenebutenolidase activity"/>
    <property type="evidence" value="ECO:0007669"/>
    <property type="project" value="UniProtKB-EC"/>
</dbReference>
<dbReference type="RefSeq" id="WP_185001176.1">
    <property type="nucleotide sequence ID" value="NZ_BAAAUI010000026.1"/>
</dbReference>
<dbReference type="AlphaFoldDB" id="A0A7W7FTU7"/>
<gene>
    <name evidence="2" type="ORF">HNR67_001277</name>
</gene>
<organism evidence="2 3">
    <name type="scientific">Crossiella cryophila</name>
    <dbReference type="NCBI Taxonomy" id="43355"/>
    <lineage>
        <taxon>Bacteria</taxon>
        <taxon>Bacillati</taxon>
        <taxon>Actinomycetota</taxon>
        <taxon>Actinomycetes</taxon>
        <taxon>Pseudonocardiales</taxon>
        <taxon>Pseudonocardiaceae</taxon>
        <taxon>Crossiella</taxon>
    </lineage>
</organism>
<name>A0A7W7FTU7_9PSEU</name>
<comment type="caution">
    <text evidence="2">The sequence shown here is derived from an EMBL/GenBank/DDBJ whole genome shotgun (WGS) entry which is preliminary data.</text>
</comment>
<accession>A0A7W7FTU7</accession>